<dbReference type="EMBL" id="QXFM01000054">
    <property type="protein sequence ID" value="RIV89921.1"/>
    <property type="molecule type" value="Genomic_DNA"/>
</dbReference>
<dbReference type="OrthoDB" id="7432973at2"/>
<evidence type="ECO:0000313" key="2">
    <source>
        <dbReference type="Proteomes" id="UP000265366"/>
    </source>
</evidence>
<dbReference type="AlphaFoldDB" id="A0A3A1P8J4"/>
<evidence type="ECO:0000313" key="1">
    <source>
        <dbReference type="EMBL" id="RIV89921.1"/>
    </source>
</evidence>
<protein>
    <recommendedName>
        <fullName evidence="3">Antifreeze protein</fullName>
    </recommendedName>
</protein>
<dbReference type="Proteomes" id="UP000265366">
    <property type="component" value="Unassembled WGS sequence"/>
</dbReference>
<reference evidence="1 2" key="1">
    <citation type="submission" date="2018-08" db="EMBL/GenBank/DDBJ databases">
        <title>Erythrobacter zhengii sp.nov., a bacterium isolated from deep-sea sediment.</title>
        <authorList>
            <person name="Fang C."/>
            <person name="Wu Y.-H."/>
            <person name="Sun C."/>
            <person name="Wang H."/>
            <person name="Cheng H."/>
            <person name="Meng F.-X."/>
            <person name="Wang C.-S."/>
            <person name="Xu X.-W."/>
        </authorList>
    </citation>
    <scope>NUCLEOTIDE SEQUENCE [LARGE SCALE GENOMIC DNA]</scope>
    <source>
        <strain evidence="1 2">CCTCC AB 2015396</strain>
    </source>
</reference>
<evidence type="ECO:0008006" key="3">
    <source>
        <dbReference type="Google" id="ProtNLM"/>
    </source>
</evidence>
<comment type="caution">
    <text evidence="1">The sequence shown here is derived from an EMBL/GenBank/DDBJ whole genome shotgun (WGS) entry which is preliminary data.</text>
</comment>
<keyword evidence="2" id="KW-1185">Reference proteome</keyword>
<dbReference type="RefSeq" id="WP_119592040.1">
    <property type="nucleotide sequence ID" value="NZ_QXFM01000054.1"/>
</dbReference>
<proteinExistence type="predicted"/>
<organism evidence="1 2">
    <name type="scientific">Aurantiacibacter xanthus</name>
    <dbReference type="NCBI Taxonomy" id="1784712"/>
    <lineage>
        <taxon>Bacteria</taxon>
        <taxon>Pseudomonadati</taxon>
        <taxon>Pseudomonadota</taxon>
        <taxon>Alphaproteobacteria</taxon>
        <taxon>Sphingomonadales</taxon>
        <taxon>Erythrobacteraceae</taxon>
        <taxon>Aurantiacibacter</taxon>
    </lineage>
</organism>
<name>A0A3A1P8J4_9SPHN</name>
<gene>
    <name evidence="1" type="ORF">D2V17_05240</name>
</gene>
<sequence>MTRKTPATPAQVAFDSWMLGLEAANVIWLRSMRLMGGGALAEREARRMVSEKVAAGASLPFALWPMMASGAQAEAVANKTLAHYRKPVRANKRRLSRARK</sequence>
<accession>A0A3A1P8J4</accession>